<keyword evidence="2" id="KW-1185">Reference proteome</keyword>
<protein>
    <submittedName>
        <fullName evidence="1">Uncharacterized protein</fullName>
    </submittedName>
</protein>
<dbReference type="Proteomes" id="UP001057402">
    <property type="component" value="Chromosome 3"/>
</dbReference>
<reference evidence="2" key="1">
    <citation type="journal article" date="2023" name="Front. Plant Sci.">
        <title>Chromosomal-level genome assembly of Melastoma candidum provides insights into trichome evolution.</title>
        <authorList>
            <person name="Zhong Y."/>
            <person name="Wu W."/>
            <person name="Sun C."/>
            <person name="Zou P."/>
            <person name="Liu Y."/>
            <person name="Dai S."/>
            <person name="Zhou R."/>
        </authorList>
    </citation>
    <scope>NUCLEOTIDE SEQUENCE [LARGE SCALE GENOMIC DNA]</scope>
</reference>
<evidence type="ECO:0000313" key="2">
    <source>
        <dbReference type="Proteomes" id="UP001057402"/>
    </source>
</evidence>
<accession>A0ACB9RUN0</accession>
<proteinExistence type="predicted"/>
<evidence type="ECO:0000313" key="1">
    <source>
        <dbReference type="EMBL" id="KAI4382400.1"/>
    </source>
</evidence>
<gene>
    <name evidence="1" type="ORF">MLD38_008372</name>
</gene>
<name>A0ACB9RUN0_9MYRT</name>
<dbReference type="EMBL" id="CM042882">
    <property type="protein sequence ID" value="KAI4382400.1"/>
    <property type="molecule type" value="Genomic_DNA"/>
</dbReference>
<organism evidence="1 2">
    <name type="scientific">Melastoma candidum</name>
    <dbReference type="NCBI Taxonomy" id="119954"/>
    <lineage>
        <taxon>Eukaryota</taxon>
        <taxon>Viridiplantae</taxon>
        <taxon>Streptophyta</taxon>
        <taxon>Embryophyta</taxon>
        <taxon>Tracheophyta</taxon>
        <taxon>Spermatophyta</taxon>
        <taxon>Magnoliopsida</taxon>
        <taxon>eudicotyledons</taxon>
        <taxon>Gunneridae</taxon>
        <taxon>Pentapetalae</taxon>
        <taxon>rosids</taxon>
        <taxon>malvids</taxon>
        <taxon>Myrtales</taxon>
        <taxon>Melastomataceae</taxon>
        <taxon>Melastomatoideae</taxon>
        <taxon>Melastomateae</taxon>
        <taxon>Melastoma</taxon>
    </lineage>
</organism>
<comment type="caution">
    <text evidence="1">The sequence shown here is derived from an EMBL/GenBank/DDBJ whole genome shotgun (WGS) entry which is preliminary data.</text>
</comment>
<sequence length="69" mass="7157">MVVADVDEEADGAGVMEEMAEGVLDEGGAGVMEELVQEDNHIVAGLVAEDYRKTADSCNQAYGPGKGRG</sequence>